<reference evidence="1" key="1">
    <citation type="submission" date="2021-06" db="EMBL/GenBank/DDBJ databases">
        <title>Parelaphostrongylus tenuis whole genome reference sequence.</title>
        <authorList>
            <person name="Garwood T.J."/>
            <person name="Larsen P.A."/>
            <person name="Fountain-Jones N.M."/>
            <person name="Garbe J.R."/>
            <person name="Macchietto M.G."/>
            <person name="Kania S.A."/>
            <person name="Gerhold R.W."/>
            <person name="Richards J.E."/>
            <person name="Wolf T.M."/>
        </authorList>
    </citation>
    <scope>NUCLEOTIDE SEQUENCE</scope>
    <source>
        <strain evidence="1">MNPRO001-30</strain>
        <tissue evidence="1">Meninges</tissue>
    </source>
</reference>
<dbReference type="Proteomes" id="UP001196413">
    <property type="component" value="Unassembled WGS sequence"/>
</dbReference>
<comment type="caution">
    <text evidence="1">The sequence shown here is derived from an EMBL/GenBank/DDBJ whole genome shotgun (WGS) entry which is preliminary data.</text>
</comment>
<protein>
    <submittedName>
        <fullName evidence="1">Uncharacterized protein</fullName>
    </submittedName>
</protein>
<proteinExistence type="predicted"/>
<evidence type="ECO:0000313" key="2">
    <source>
        <dbReference type="Proteomes" id="UP001196413"/>
    </source>
</evidence>
<sequence length="133" mass="14874">MEIDSRSAKCAAKYEVSLVLKYLRPPTVTSIYHVMLDFATSTSQDQQQNAVNNTHETNVKYQLAGISCSPRAGFVAGNLEWRDAMLRCKSIEVQLPSPDTDLHQIHDDSTRMATEVSLSSMLAFVVIVLKRNQ</sequence>
<keyword evidence="2" id="KW-1185">Reference proteome</keyword>
<dbReference type="EMBL" id="JAHQIW010000772">
    <property type="protein sequence ID" value="KAJ1349905.1"/>
    <property type="molecule type" value="Genomic_DNA"/>
</dbReference>
<accession>A0AAD5M0L0</accession>
<name>A0AAD5M0L0_PARTN</name>
<organism evidence="1 2">
    <name type="scientific">Parelaphostrongylus tenuis</name>
    <name type="common">Meningeal worm</name>
    <dbReference type="NCBI Taxonomy" id="148309"/>
    <lineage>
        <taxon>Eukaryota</taxon>
        <taxon>Metazoa</taxon>
        <taxon>Ecdysozoa</taxon>
        <taxon>Nematoda</taxon>
        <taxon>Chromadorea</taxon>
        <taxon>Rhabditida</taxon>
        <taxon>Rhabditina</taxon>
        <taxon>Rhabditomorpha</taxon>
        <taxon>Strongyloidea</taxon>
        <taxon>Metastrongylidae</taxon>
        <taxon>Parelaphostrongylus</taxon>
    </lineage>
</organism>
<evidence type="ECO:0000313" key="1">
    <source>
        <dbReference type="EMBL" id="KAJ1349905.1"/>
    </source>
</evidence>
<gene>
    <name evidence="1" type="ORF">KIN20_005581</name>
</gene>
<dbReference type="AlphaFoldDB" id="A0AAD5M0L0"/>